<protein>
    <submittedName>
        <fullName evidence="1">Uncharacterized protein</fullName>
    </submittedName>
</protein>
<organism evidence="1 2">
    <name type="scientific">Capillimicrobium parvum</name>
    <dbReference type="NCBI Taxonomy" id="2884022"/>
    <lineage>
        <taxon>Bacteria</taxon>
        <taxon>Bacillati</taxon>
        <taxon>Actinomycetota</taxon>
        <taxon>Thermoleophilia</taxon>
        <taxon>Solirubrobacterales</taxon>
        <taxon>Capillimicrobiaceae</taxon>
        <taxon>Capillimicrobium</taxon>
    </lineage>
</organism>
<dbReference type="AlphaFoldDB" id="A0A9E6XWJ8"/>
<evidence type="ECO:0000313" key="1">
    <source>
        <dbReference type="EMBL" id="UGS35408.1"/>
    </source>
</evidence>
<dbReference type="EMBL" id="CP087164">
    <property type="protein sequence ID" value="UGS35408.1"/>
    <property type="molecule type" value="Genomic_DNA"/>
</dbReference>
<accession>A0A9E6XWJ8</accession>
<dbReference type="RefSeq" id="WP_259315095.1">
    <property type="nucleotide sequence ID" value="NZ_CP087164.1"/>
</dbReference>
<keyword evidence="2" id="KW-1185">Reference proteome</keyword>
<evidence type="ECO:0000313" key="2">
    <source>
        <dbReference type="Proteomes" id="UP001162834"/>
    </source>
</evidence>
<dbReference type="KEGG" id="sbae:DSM104329_01796"/>
<name>A0A9E6XWJ8_9ACTN</name>
<proteinExistence type="predicted"/>
<reference evidence="1" key="1">
    <citation type="journal article" date="2022" name="Int. J. Syst. Evol. Microbiol.">
        <title>Pseudomonas aegrilactucae sp. nov. and Pseudomonas morbosilactucae sp. nov., pathogens causing bacterial rot of lettuce in Japan.</title>
        <authorList>
            <person name="Sawada H."/>
            <person name="Fujikawa T."/>
            <person name="Satou M."/>
        </authorList>
    </citation>
    <scope>NUCLEOTIDE SEQUENCE</scope>
    <source>
        <strain evidence="1">0166_1</strain>
    </source>
</reference>
<gene>
    <name evidence="1" type="ORF">DSM104329_01796</name>
</gene>
<sequence length="58" mass="6466">MRVPWKLIGLAGLAGVAVGGAVVARRRQRAQREYEPDELRERLHQRLAEVDGDRDGDG</sequence>
<dbReference type="Proteomes" id="UP001162834">
    <property type="component" value="Chromosome"/>
</dbReference>